<dbReference type="Proteomes" id="UP001321047">
    <property type="component" value="Unassembled WGS sequence"/>
</dbReference>
<name>A0AAP3E737_9EURY</name>
<reference evidence="1 2" key="1">
    <citation type="submission" date="2022-09" db="EMBL/GenBank/DDBJ databases">
        <title>Enrichment on poylsaccharides allowed isolation of novel metabolic and taxonomic groups of Haloarchaea.</title>
        <authorList>
            <person name="Sorokin D.Y."/>
            <person name="Elcheninov A.G."/>
            <person name="Khizhniak T.V."/>
            <person name="Kolganova T.V."/>
            <person name="Kublanov I.V."/>
        </authorList>
    </citation>
    <scope>NUCLEOTIDE SEQUENCE [LARGE SCALE GENOMIC DNA]</scope>
    <source>
        <strain evidence="1 2">AArc-curdl1</strain>
    </source>
</reference>
<accession>A0AAP3E737</accession>
<dbReference type="EMBL" id="JAOPJZ010000017">
    <property type="protein sequence ID" value="MCU4753448.1"/>
    <property type="molecule type" value="Genomic_DNA"/>
</dbReference>
<protein>
    <submittedName>
        <fullName evidence="1">Uncharacterized protein</fullName>
    </submittedName>
</protein>
<evidence type="ECO:0000313" key="1">
    <source>
        <dbReference type="EMBL" id="MCU4753448.1"/>
    </source>
</evidence>
<comment type="caution">
    <text evidence="1">The sequence shown here is derived from an EMBL/GenBank/DDBJ whole genome shotgun (WGS) entry which is preliminary data.</text>
</comment>
<dbReference type="RefSeq" id="WP_342809765.1">
    <property type="nucleotide sequence ID" value="NZ_JAOPJZ010000017.1"/>
</dbReference>
<evidence type="ECO:0000313" key="2">
    <source>
        <dbReference type="Proteomes" id="UP001321047"/>
    </source>
</evidence>
<dbReference type="AlphaFoldDB" id="A0AAP3E737"/>
<keyword evidence="2" id="KW-1185">Reference proteome</keyword>
<gene>
    <name evidence="1" type="ORF">OB919_15900</name>
</gene>
<organism evidence="1 2">
    <name type="scientific">Natronosalvus hydrolyticus</name>
    <dbReference type="NCBI Taxonomy" id="2979988"/>
    <lineage>
        <taxon>Archaea</taxon>
        <taxon>Methanobacteriati</taxon>
        <taxon>Methanobacteriota</taxon>
        <taxon>Stenosarchaea group</taxon>
        <taxon>Halobacteria</taxon>
        <taxon>Halobacteriales</taxon>
        <taxon>Natrialbaceae</taxon>
        <taxon>Natronosalvus</taxon>
    </lineage>
</organism>
<proteinExistence type="predicted"/>
<sequence length="153" mass="17426">MDWKEDVLNDPRLHLTAEDIPTRDELRFEGSKETGLWYAEHESGYAEYFAWDGGQQDGYAGRHFDIETVDGEQITLKGPWSSRAGVFNKRDYGPVMDVIYESPENHVTGTGGSITVERASEAVDEYLEDVELEKTIKFESEEPYYVPTKTSGF</sequence>